<dbReference type="Gene3D" id="3.30.1330.80">
    <property type="entry name" value="Hypothetical protein, similar to alpha- acetolactate decarboxylase, domain 2"/>
    <property type="match status" value="1"/>
</dbReference>
<dbReference type="SUPFAM" id="SSF101447">
    <property type="entry name" value="Formin homology 2 domain (FH2 domain)"/>
    <property type="match status" value="1"/>
</dbReference>
<keyword evidence="1" id="KW-0238">DNA-binding</keyword>
<accession>A0A6V7QPN0</accession>
<reference evidence="4" key="1">
    <citation type="submission" date="2020-07" db="EMBL/GenBank/DDBJ databases">
        <authorList>
            <person name="Lin J."/>
        </authorList>
    </citation>
    <scope>NUCLEOTIDE SEQUENCE</scope>
</reference>
<evidence type="ECO:0000259" key="3">
    <source>
        <dbReference type="PROSITE" id="PS51742"/>
    </source>
</evidence>
<name>A0A6V7QPN0_ANACO</name>
<dbReference type="PANTHER" id="PTHR31500:SF9">
    <property type="entry name" value="AT-HOOK MOTIF NUCLEAR-LOCALIZED PROTEIN 9"/>
    <property type="match status" value="1"/>
</dbReference>
<dbReference type="SUPFAM" id="SSF117856">
    <property type="entry name" value="AF0104/ALDC/Ptd012-like"/>
    <property type="match status" value="1"/>
</dbReference>
<evidence type="ECO:0000256" key="1">
    <source>
        <dbReference type="RuleBase" id="RU367031"/>
    </source>
</evidence>
<feature type="compositionally biased region" description="Polar residues" evidence="2">
    <location>
        <begin position="292"/>
        <end position="308"/>
    </location>
</feature>
<dbReference type="PANTHER" id="PTHR31500">
    <property type="entry name" value="AT-HOOK MOTIF NUCLEAR-LOCALIZED PROTEIN 9"/>
    <property type="match status" value="1"/>
</dbReference>
<feature type="domain" description="PPC" evidence="3">
    <location>
        <begin position="147"/>
        <end position="290"/>
    </location>
</feature>
<dbReference type="Pfam" id="PF03479">
    <property type="entry name" value="PCC"/>
    <property type="match status" value="1"/>
</dbReference>
<dbReference type="CDD" id="cd11378">
    <property type="entry name" value="DUF296"/>
    <property type="match status" value="1"/>
</dbReference>
<dbReference type="GO" id="GO:0003680">
    <property type="term" value="F:minor groove of adenine-thymine-rich DNA binding"/>
    <property type="evidence" value="ECO:0007669"/>
    <property type="project" value="UniProtKB-UniRule"/>
</dbReference>
<comment type="function">
    <text evidence="1">Transcription factor that specifically binds AT-rich DNA sequences related to the nuclear matrix attachment regions (MARs).</text>
</comment>
<evidence type="ECO:0000256" key="2">
    <source>
        <dbReference type="SAM" id="MobiDB-lite"/>
    </source>
</evidence>
<proteinExistence type="predicted"/>
<keyword evidence="1" id="KW-0804">Transcription</keyword>
<feature type="region of interest" description="Disordered" evidence="2">
    <location>
        <begin position="273"/>
        <end position="317"/>
    </location>
</feature>
<evidence type="ECO:0000313" key="4">
    <source>
        <dbReference type="EMBL" id="CAD1844851.1"/>
    </source>
</evidence>
<organism evidence="4">
    <name type="scientific">Ananas comosus var. bracteatus</name>
    <name type="common">red pineapple</name>
    <dbReference type="NCBI Taxonomy" id="296719"/>
    <lineage>
        <taxon>Eukaryota</taxon>
        <taxon>Viridiplantae</taxon>
        <taxon>Streptophyta</taxon>
        <taxon>Embryophyta</taxon>
        <taxon>Tracheophyta</taxon>
        <taxon>Spermatophyta</taxon>
        <taxon>Magnoliopsida</taxon>
        <taxon>Liliopsida</taxon>
        <taxon>Poales</taxon>
        <taxon>Bromeliaceae</taxon>
        <taxon>Bromelioideae</taxon>
        <taxon>Ananas</taxon>
    </lineage>
</organism>
<dbReference type="GO" id="GO:0005634">
    <property type="term" value="C:nucleus"/>
    <property type="evidence" value="ECO:0007669"/>
    <property type="project" value="UniProtKB-SubCell"/>
</dbReference>
<dbReference type="PROSITE" id="PS51742">
    <property type="entry name" value="PPC"/>
    <property type="match status" value="1"/>
</dbReference>
<protein>
    <recommendedName>
        <fullName evidence="1">AT-hook motif nuclear-localized protein</fullName>
    </recommendedName>
</protein>
<feature type="region of interest" description="Disordered" evidence="2">
    <location>
        <begin position="17"/>
        <end position="101"/>
    </location>
</feature>
<dbReference type="InterPro" id="IPR039605">
    <property type="entry name" value="AHL"/>
</dbReference>
<comment type="domain">
    <text evidence="1">The PPC domain mediates interactions between AHL proteins.</text>
</comment>
<comment type="subcellular location">
    <subcellularLocation>
        <location evidence="1">Nucleus</location>
    </subcellularLocation>
</comment>
<dbReference type="EMBL" id="LR862137">
    <property type="protein sequence ID" value="CAD1844851.1"/>
    <property type="molecule type" value="Genomic_DNA"/>
</dbReference>
<keyword evidence="1" id="KW-0805">Transcription regulation</keyword>
<gene>
    <name evidence="4" type="ORF">CB5_LOCUS28062</name>
</gene>
<feature type="compositionally biased region" description="Pro residues" evidence="2">
    <location>
        <begin position="64"/>
        <end position="76"/>
    </location>
</feature>
<sequence length="334" mass="34188">MDGREAMSMSGPSYYMQRGMGAAGPGAQPGLRGPSPVIRSMPNPGASLAMQSSVSFGHGFHVESPPPPPPPPPPPTAHEVGAGAAAGEPVKRKRGRPRKYGPDGSVDGFWFGICLGRSFAETGKGTAPGHRRKQQLALLGEWVAGSAGMGFTPHVIRIEPGEDIASKIMSFSQQGPRAVCILSANGVVSAVTLRQPASTTGTVTFEGRFEILCLSGSYLPSNTGGTRGRTGGLSVSLSGADGRVLGGGVGGRLTAATPVQVIVGSFMYGGTKAKNKASSSQDPGAEPDSPIGATSSTPTITPPNQNLTPVMGGWSSSRHLEIRPGHIDIDLTRG</sequence>
<dbReference type="AlphaFoldDB" id="A0A6V7QPN0"/>
<dbReference type="InterPro" id="IPR005175">
    <property type="entry name" value="PPC_dom"/>
</dbReference>
<feature type="compositionally biased region" description="Low complexity" evidence="2">
    <location>
        <begin position="17"/>
        <end position="34"/>
    </location>
</feature>
<keyword evidence="1" id="KW-0539">Nucleus</keyword>